<gene>
    <name evidence="1" type="ORF">DFH08DRAFT_897710</name>
</gene>
<evidence type="ECO:0000313" key="1">
    <source>
        <dbReference type="EMBL" id="KAJ7311472.1"/>
    </source>
</evidence>
<dbReference type="SUPFAM" id="SSF81383">
    <property type="entry name" value="F-box domain"/>
    <property type="match status" value="1"/>
</dbReference>
<dbReference type="AlphaFoldDB" id="A0AAD6Z7Y4"/>
<dbReference type="Proteomes" id="UP001218218">
    <property type="component" value="Unassembled WGS sequence"/>
</dbReference>
<name>A0AAD6Z7Y4_9AGAR</name>
<evidence type="ECO:0008006" key="3">
    <source>
        <dbReference type="Google" id="ProtNLM"/>
    </source>
</evidence>
<organism evidence="1 2">
    <name type="scientific">Mycena albidolilacea</name>
    <dbReference type="NCBI Taxonomy" id="1033008"/>
    <lineage>
        <taxon>Eukaryota</taxon>
        <taxon>Fungi</taxon>
        <taxon>Dikarya</taxon>
        <taxon>Basidiomycota</taxon>
        <taxon>Agaricomycotina</taxon>
        <taxon>Agaricomycetes</taxon>
        <taxon>Agaricomycetidae</taxon>
        <taxon>Agaricales</taxon>
        <taxon>Marasmiineae</taxon>
        <taxon>Mycenaceae</taxon>
        <taxon>Mycena</taxon>
    </lineage>
</organism>
<dbReference type="InterPro" id="IPR036047">
    <property type="entry name" value="F-box-like_dom_sf"/>
</dbReference>
<dbReference type="EMBL" id="JARIHO010000075">
    <property type="protein sequence ID" value="KAJ7311472.1"/>
    <property type="molecule type" value="Genomic_DNA"/>
</dbReference>
<reference evidence="1" key="1">
    <citation type="submission" date="2023-03" db="EMBL/GenBank/DDBJ databases">
        <title>Massive genome expansion in bonnet fungi (Mycena s.s.) driven by repeated elements and novel gene families across ecological guilds.</title>
        <authorList>
            <consortium name="Lawrence Berkeley National Laboratory"/>
            <person name="Harder C.B."/>
            <person name="Miyauchi S."/>
            <person name="Viragh M."/>
            <person name="Kuo A."/>
            <person name="Thoen E."/>
            <person name="Andreopoulos B."/>
            <person name="Lu D."/>
            <person name="Skrede I."/>
            <person name="Drula E."/>
            <person name="Henrissat B."/>
            <person name="Morin E."/>
            <person name="Kohler A."/>
            <person name="Barry K."/>
            <person name="LaButti K."/>
            <person name="Morin E."/>
            <person name="Salamov A."/>
            <person name="Lipzen A."/>
            <person name="Mereny Z."/>
            <person name="Hegedus B."/>
            <person name="Baldrian P."/>
            <person name="Stursova M."/>
            <person name="Weitz H."/>
            <person name="Taylor A."/>
            <person name="Grigoriev I.V."/>
            <person name="Nagy L.G."/>
            <person name="Martin F."/>
            <person name="Kauserud H."/>
        </authorList>
    </citation>
    <scope>NUCLEOTIDE SEQUENCE</scope>
    <source>
        <strain evidence="1">CBHHK002</strain>
    </source>
</reference>
<comment type="caution">
    <text evidence="1">The sequence shown here is derived from an EMBL/GenBank/DDBJ whole genome shotgun (WGS) entry which is preliminary data.</text>
</comment>
<keyword evidence="2" id="KW-1185">Reference proteome</keyword>
<proteinExistence type="predicted"/>
<dbReference type="Gene3D" id="1.20.1280.50">
    <property type="match status" value="1"/>
</dbReference>
<sequence length="127" mass="14886">MLPWAVGPLSNRAPEYQNRYTLINRDGRLRYSALSRRILTLPPEILAEIFFCRPFDEDLPLVTPHPDRAPLVLCIVCRQWRSVVLLTPKLWSSIFFESHRLNTKMNIWIDSIFQKTMFILLQDDGTA</sequence>
<evidence type="ECO:0000313" key="2">
    <source>
        <dbReference type="Proteomes" id="UP001218218"/>
    </source>
</evidence>
<accession>A0AAD6Z7Y4</accession>
<protein>
    <recommendedName>
        <fullName evidence="3">F-box domain-containing protein</fullName>
    </recommendedName>
</protein>